<dbReference type="EMBL" id="DSVI01000001">
    <property type="protein sequence ID" value="HGT46450.1"/>
    <property type="molecule type" value="Genomic_DNA"/>
</dbReference>
<evidence type="ECO:0000256" key="4">
    <source>
        <dbReference type="ARBA" id="ARBA00022729"/>
    </source>
</evidence>
<dbReference type="AlphaFoldDB" id="A0A832G653"/>
<protein>
    <recommendedName>
        <fullName evidence="6">Dipeptidyl-peptidase</fullName>
        <ecNumber evidence="6">3.4.14.-</ecNumber>
    </recommendedName>
</protein>
<name>A0A832G653_9BACT</name>
<evidence type="ECO:0000256" key="1">
    <source>
        <dbReference type="ARBA" id="ARBA00010491"/>
    </source>
</evidence>
<gene>
    <name evidence="7" type="ORF">ENS56_00245</name>
</gene>
<dbReference type="SUPFAM" id="SSF50494">
    <property type="entry name" value="Trypsin-like serine proteases"/>
    <property type="match status" value="1"/>
</dbReference>
<comment type="similarity">
    <text evidence="1 6">Belongs to the peptidase S46 family.</text>
</comment>
<evidence type="ECO:0000313" key="7">
    <source>
        <dbReference type="EMBL" id="HGT46450.1"/>
    </source>
</evidence>
<proteinExistence type="inferred from homology"/>
<dbReference type="PANTHER" id="PTHR38469:SF1">
    <property type="entry name" value="PERIPLASMIC PEPTIDASE SUBFAMILY S1B"/>
    <property type="match status" value="1"/>
</dbReference>
<evidence type="ECO:0000256" key="2">
    <source>
        <dbReference type="ARBA" id="ARBA00022438"/>
    </source>
</evidence>
<keyword evidence="4" id="KW-0732">Signal</keyword>
<dbReference type="EC" id="3.4.14.-" evidence="6"/>
<keyword evidence="6" id="KW-0720">Serine protease</keyword>
<keyword evidence="5 6" id="KW-0378">Hydrolase</keyword>
<evidence type="ECO:0000256" key="3">
    <source>
        <dbReference type="ARBA" id="ARBA00022670"/>
    </source>
</evidence>
<dbReference type="GO" id="GO:0070009">
    <property type="term" value="F:serine-type aminopeptidase activity"/>
    <property type="evidence" value="ECO:0007669"/>
    <property type="project" value="UniProtKB-UniRule"/>
</dbReference>
<accession>A0A832G653</accession>
<evidence type="ECO:0000256" key="5">
    <source>
        <dbReference type="ARBA" id="ARBA00022801"/>
    </source>
</evidence>
<dbReference type="GO" id="GO:0043171">
    <property type="term" value="P:peptide catabolic process"/>
    <property type="evidence" value="ECO:0007669"/>
    <property type="project" value="UniProtKB-UniRule"/>
</dbReference>
<dbReference type="InterPro" id="IPR009003">
    <property type="entry name" value="Peptidase_S1_PA"/>
</dbReference>
<evidence type="ECO:0000256" key="6">
    <source>
        <dbReference type="RuleBase" id="RU366067"/>
    </source>
</evidence>
<dbReference type="Pfam" id="PF10459">
    <property type="entry name" value="Peptidase_S46"/>
    <property type="match status" value="1"/>
</dbReference>
<organism evidence="7">
    <name type="scientific">Ignavibacterium album</name>
    <dbReference type="NCBI Taxonomy" id="591197"/>
    <lineage>
        <taxon>Bacteria</taxon>
        <taxon>Pseudomonadati</taxon>
        <taxon>Ignavibacteriota</taxon>
        <taxon>Ignavibacteria</taxon>
        <taxon>Ignavibacteriales</taxon>
        <taxon>Ignavibacteriaceae</taxon>
        <taxon>Ignavibacterium</taxon>
    </lineage>
</organism>
<reference evidence="7" key="1">
    <citation type="journal article" date="2020" name="mSystems">
        <title>Genome- and Community-Level Interaction Insights into Carbon Utilization and Element Cycling Functions of Hydrothermarchaeota in Hydrothermal Sediment.</title>
        <authorList>
            <person name="Zhou Z."/>
            <person name="Liu Y."/>
            <person name="Xu W."/>
            <person name="Pan J."/>
            <person name="Luo Z.H."/>
            <person name="Li M."/>
        </authorList>
    </citation>
    <scope>NUCLEOTIDE SEQUENCE [LARGE SCALE GENOMIC DNA]</scope>
    <source>
        <strain evidence="7">SpSt-500</strain>
    </source>
</reference>
<keyword evidence="3 6" id="KW-0645">Protease</keyword>
<dbReference type="InterPro" id="IPR019500">
    <property type="entry name" value="Pep_S46"/>
</dbReference>
<comment type="caution">
    <text evidence="7">The sequence shown here is derived from an EMBL/GenBank/DDBJ whole genome shotgun (WGS) entry which is preliminary data.</text>
</comment>
<comment type="function">
    <text evidence="6">Catalyzes the removal of dipeptides from the N-terminus of oligopeptides.</text>
</comment>
<dbReference type="GO" id="GO:0008239">
    <property type="term" value="F:dipeptidyl-peptidase activity"/>
    <property type="evidence" value="ECO:0007669"/>
    <property type="project" value="UniProtKB-UniRule"/>
</dbReference>
<dbReference type="GO" id="GO:0006508">
    <property type="term" value="P:proteolysis"/>
    <property type="evidence" value="ECO:0007669"/>
    <property type="project" value="UniProtKB-KW"/>
</dbReference>
<dbReference type="InterPro" id="IPR043504">
    <property type="entry name" value="Peptidase_S1_PA_chymotrypsin"/>
</dbReference>
<keyword evidence="2 6" id="KW-0031">Aminopeptidase</keyword>
<dbReference type="Gene3D" id="2.40.10.10">
    <property type="entry name" value="Trypsin-like serine proteases"/>
    <property type="match status" value="1"/>
</dbReference>
<sequence>MKSQYLNRSLFFIFLSITLIISFAFIPPKPDEGMFPLSDIRKLNLNEKGLKISVDELYNPNGVSLVDALVRIGGCSGSFVSEEGLIITNHHCVFGAVQKASTVENNYLENGFVAYSREQEIPAEGLTVRITVSYEDVSKEVLDAANNVSDISERSKAISNKINEIVKREEAKDSSIKAEVSEMFVGEQYVLFRYKTINDIRLVYVPPRTIGEFGGESDNWIWPRHTGDFSFVRAYVAADGSPAKYSKDNVPFKPKKFLKVNPKGIDEEDFVFILGYPGRTFKNMPARFVEYHYKYQLPYVQNFFAWLINLYTKRGENDPEFALSISSTIKSLANTEKNYRGKLQGIRNLDLINKKFQEEKQLQNFIQSNPEFKAKYGNLLIEIDELYNDTFESGRRTFVLNFMRNFVSYYRLADLFVDYKNEMMKDEKDRKSNYKNENKDKLIGEVTSIYNNIKLDLEPQIMKKIFSDASSFEEFSNIEPFSSFRAAENKDEYIKNLFDNTFISDKDKFLDNLFNQDLSLDKINDEFIIIAKKLSELLSQEQTKQQVRDSKANIILAKFNEVKRIWLNKNFIPDANSTLRLTYGYVRGYSPKDATYYSPISSLKGMIEKSFEGGDYRIYEKVKELYDKKDFGSFVHPKLKEVPVAFIYNTDTSGGNSGSPIMDAYGRLVGVNFDRCFEATINDYAWSESYSRSIGVDIRFILWVVQKIGNANFILKEMELNL</sequence>
<dbReference type="PANTHER" id="PTHR38469">
    <property type="entry name" value="PERIPLASMIC PEPTIDASE SUBFAMILY S1B"/>
    <property type="match status" value="1"/>
</dbReference>